<dbReference type="SUPFAM" id="SSF53223">
    <property type="entry name" value="Aminoacid dehydrogenase-like, N-terminal domain"/>
    <property type="match status" value="1"/>
</dbReference>
<keyword evidence="2 3" id="KW-0560">Oxidoreductase</keyword>
<dbReference type="Pfam" id="PF02812">
    <property type="entry name" value="ELFV_dehydrog_N"/>
    <property type="match status" value="1"/>
</dbReference>
<dbReference type="InterPro" id="IPR033922">
    <property type="entry name" value="NAD_bind_Glu_DH"/>
</dbReference>
<gene>
    <name evidence="9" type="ORF">UV20_C0004G0081</name>
</gene>
<dbReference type="SMART" id="SM00839">
    <property type="entry name" value="ELFV_dehydrog"/>
    <property type="match status" value="1"/>
</dbReference>
<dbReference type="Gene3D" id="3.40.50.10860">
    <property type="entry name" value="Leucine Dehydrogenase, chain A, domain 1"/>
    <property type="match status" value="1"/>
</dbReference>
<feature type="binding site" evidence="5">
    <location>
        <position position="186"/>
    </location>
    <ligand>
        <name>NAD(+)</name>
        <dbReference type="ChEBI" id="CHEBI:57540"/>
    </ligand>
</feature>
<feature type="domain" description="Glutamate/phenylalanine/leucine/valine/L-tryptophan dehydrogenase C-terminal" evidence="8">
    <location>
        <begin position="179"/>
        <end position="420"/>
    </location>
</feature>
<accession>A0A0G1A7I4</accession>
<dbReference type="PRINTS" id="PR00082">
    <property type="entry name" value="GLFDHDRGNASE"/>
</dbReference>
<dbReference type="InterPro" id="IPR006095">
    <property type="entry name" value="Glu/Leu/Phe/Val/Trp_DH"/>
</dbReference>
<evidence type="ECO:0000256" key="3">
    <source>
        <dbReference type="PIRNR" id="PIRNR000185"/>
    </source>
</evidence>
<evidence type="ECO:0000313" key="10">
    <source>
        <dbReference type="Proteomes" id="UP000034837"/>
    </source>
</evidence>
<dbReference type="InterPro" id="IPR036291">
    <property type="entry name" value="NAD(P)-bd_dom_sf"/>
</dbReference>
<feature type="site" description="Important for catalysis" evidence="6">
    <location>
        <position position="142"/>
    </location>
</feature>
<evidence type="ECO:0000256" key="5">
    <source>
        <dbReference type="PIRSR" id="PIRSR000185-2"/>
    </source>
</evidence>
<dbReference type="GO" id="GO:0000166">
    <property type="term" value="F:nucleotide binding"/>
    <property type="evidence" value="ECO:0007669"/>
    <property type="project" value="UniProtKB-KW"/>
</dbReference>
<dbReference type="PATRIC" id="fig|1619039.3.peg.638"/>
<dbReference type="Gene3D" id="3.40.50.720">
    <property type="entry name" value="NAD(P)-binding Rossmann-like Domain"/>
    <property type="match status" value="1"/>
</dbReference>
<dbReference type="InterPro" id="IPR006097">
    <property type="entry name" value="Glu/Leu/Phe/Val/Trp_DH_dimer"/>
</dbReference>
<evidence type="ECO:0000259" key="8">
    <source>
        <dbReference type="SMART" id="SM00839"/>
    </source>
</evidence>
<proteinExistence type="inferred from homology"/>
<sequence length="422" mass="46034">MSVFKSALEQLKTAAEAINLDPGVWEILKKPQRIIELSLPLKKDDGTVEVFEAYRVQYNNARGPFKGGIRFHPQANLDEVKALAFWMTIKCAVADLPYGGGKGGIKLDPKTLSEHELEHLTRSYTRALRADIGPKTDIPAPDVNTNAKIMGWIVDEFGNLSGEFKPAVVTGKPLALGGSEGRERATGTGGFYVLAEILKKLKKDPKKTKVIIQGLGNVGYWFAKEAEKAGLKIVGVADSQGGIYDKRGLGMNLDKIMETKKNKGLLAGCYCSGSVCDCSNFQGMSNAKLLEMPCDVLVPAALENQITKENAGRIKAPIILELANGPITFEADEKLNKKGVLVIPDVLANSGGVVGSYMEWVQNLYGYSWTEDEVISRMKDKLHSALEGIWQMHLEKKLPLRTTAFAVALKRLAESLKGRGTV</sequence>
<name>A0A0G1A7I4_9BACT</name>
<dbReference type="CDD" id="cd01076">
    <property type="entry name" value="NAD_bind_1_Glu_DH"/>
    <property type="match status" value="1"/>
</dbReference>
<reference evidence="9 10" key="1">
    <citation type="journal article" date="2015" name="Nature">
        <title>rRNA introns, odd ribosomes, and small enigmatic genomes across a large radiation of phyla.</title>
        <authorList>
            <person name="Brown C.T."/>
            <person name="Hug L.A."/>
            <person name="Thomas B.C."/>
            <person name="Sharon I."/>
            <person name="Castelle C.J."/>
            <person name="Singh A."/>
            <person name="Wilkins M.J."/>
            <person name="Williams K.H."/>
            <person name="Banfield J.F."/>
        </authorList>
    </citation>
    <scope>NUCLEOTIDE SEQUENCE [LARGE SCALE GENOMIC DNA]</scope>
</reference>
<dbReference type="FunFam" id="3.40.50.10860:FF:000003">
    <property type="entry name" value="Glutamate dehydrogenase"/>
    <property type="match status" value="1"/>
</dbReference>
<evidence type="ECO:0000313" key="9">
    <source>
        <dbReference type="EMBL" id="KKS56985.1"/>
    </source>
</evidence>
<evidence type="ECO:0000256" key="4">
    <source>
        <dbReference type="PIRSR" id="PIRSR000185-1"/>
    </source>
</evidence>
<dbReference type="InterPro" id="IPR033524">
    <property type="entry name" value="Glu/Leu/Phe/Val_DH_AS"/>
</dbReference>
<dbReference type="GO" id="GO:0006538">
    <property type="term" value="P:L-glutamate catabolic process"/>
    <property type="evidence" value="ECO:0007669"/>
    <property type="project" value="TreeGrafter"/>
</dbReference>
<organism evidence="9 10">
    <name type="scientific">Candidatus Magasanikbacteria bacterium GW2011_GWA2_42_32</name>
    <dbReference type="NCBI Taxonomy" id="1619039"/>
    <lineage>
        <taxon>Bacteria</taxon>
        <taxon>Candidatus Magasanikiibacteriota</taxon>
    </lineage>
</organism>
<feature type="binding site" evidence="5">
    <location>
        <position position="66"/>
    </location>
    <ligand>
        <name>substrate</name>
    </ligand>
</feature>
<keyword evidence="5" id="KW-0520">NAD</keyword>
<dbReference type="Pfam" id="PF00208">
    <property type="entry name" value="ELFV_dehydrog"/>
    <property type="match status" value="1"/>
</dbReference>
<feature type="binding site" evidence="5">
    <location>
        <position position="90"/>
    </location>
    <ligand>
        <name>substrate</name>
    </ligand>
</feature>
<dbReference type="GO" id="GO:0004352">
    <property type="term" value="F:glutamate dehydrogenase (NAD+) activity"/>
    <property type="evidence" value="ECO:0007669"/>
    <property type="project" value="TreeGrafter"/>
</dbReference>
<evidence type="ECO:0000256" key="2">
    <source>
        <dbReference type="ARBA" id="ARBA00023002"/>
    </source>
</evidence>
<evidence type="ECO:0000256" key="6">
    <source>
        <dbReference type="PIRSR" id="PIRSR000185-3"/>
    </source>
</evidence>
<dbReference type="InterPro" id="IPR006096">
    <property type="entry name" value="Glu/Leu/Phe/Val/Trp_DH_C"/>
</dbReference>
<dbReference type="PANTHER" id="PTHR11606">
    <property type="entry name" value="GLUTAMATE DEHYDROGENASE"/>
    <property type="match status" value="1"/>
</dbReference>
<dbReference type="AlphaFoldDB" id="A0A0G1A7I4"/>
<dbReference type="PIRSF" id="PIRSF000185">
    <property type="entry name" value="Glu_DH"/>
    <property type="match status" value="1"/>
</dbReference>
<feature type="binding site" evidence="5">
    <location>
        <position position="356"/>
    </location>
    <ligand>
        <name>substrate</name>
    </ligand>
</feature>
<evidence type="ECO:0000256" key="7">
    <source>
        <dbReference type="RuleBase" id="RU004417"/>
    </source>
</evidence>
<dbReference type="InterPro" id="IPR014362">
    <property type="entry name" value="Glu_DH"/>
</dbReference>
<feature type="active site" description="Proton donor" evidence="4">
    <location>
        <position position="102"/>
    </location>
</feature>
<comment type="caution">
    <text evidence="9">The sequence shown here is derived from an EMBL/GenBank/DDBJ whole genome shotgun (WGS) entry which is preliminary data.</text>
</comment>
<dbReference type="SUPFAM" id="SSF51735">
    <property type="entry name" value="NAD(P)-binding Rossmann-fold domains"/>
    <property type="match status" value="1"/>
</dbReference>
<dbReference type="EMBL" id="LCDO01000004">
    <property type="protein sequence ID" value="KKS56985.1"/>
    <property type="molecule type" value="Genomic_DNA"/>
</dbReference>
<dbReference type="InterPro" id="IPR046346">
    <property type="entry name" value="Aminoacid_DH-like_N_sf"/>
</dbReference>
<comment type="similarity">
    <text evidence="1 3 7">Belongs to the Glu/Leu/Phe/Val dehydrogenases family.</text>
</comment>
<feature type="binding site" evidence="5">
    <location>
        <position position="217"/>
    </location>
    <ligand>
        <name>NAD(+)</name>
        <dbReference type="ChEBI" id="CHEBI:57540"/>
    </ligand>
</feature>
<evidence type="ECO:0000256" key="1">
    <source>
        <dbReference type="ARBA" id="ARBA00006382"/>
    </source>
</evidence>
<dbReference type="PROSITE" id="PS00074">
    <property type="entry name" value="GLFV_DEHYDROGENASE"/>
    <property type="match status" value="1"/>
</dbReference>
<dbReference type="Proteomes" id="UP000034837">
    <property type="component" value="Unassembled WGS sequence"/>
</dbReference>
<dbReference type="PANTHER" id="PTHR11606:SF13">
    <property type="entry name" value="GLUTAMATE DEHYDROGENASE 1, MITOCHONDRIAL"/>
    <property type="match status" value="1"/>
</dbReference>
<keyword evidence="5" id="KW-0547">Nucleotide-binding</keyword>
<protein>
    <recommendedName>
        <fullName evidence="3">Glutamate dehydrogenase</fullName>
    </recommendedName>
</protein>